<reference evidence="3 4" key="1">
    <citation type="submission" date="2023-12" db="EMBL/GenBank/DDBJ databases">
        <title>Description of Novel Strain Fulvimarina sp. 2208YS6-2-32 isolated from Uroteuthis (Photololigo) edulis.</title>
        <authorList>
            <person name="Park J.-S."/>
        </authorList>
    </citation>
    <scope>NUCLEOTIDE SEQUENCE [LARGE SCALE GENOMIC DNA]</scope>
    <source>
        <strain evidence="3 4">2208YS6-2-32</strain>
    </source>
</reference>
<organism evidence="3 4">
    <name type="scientific">Fulvimarina uroteuthidis</name>
    <dbReference type="NCBI Taxonomy" id="3098149"/>
    <lineage>
        <taxon>Bacteria</taxon>
        <taxon>Pseudomonadati</taxon>
        <taxon>Pseudomonadota</taxon>
        <taxon>Alphaproteobacteria</taxon>
        <taxon>Hyphomicrobiales</taxon>
        <taxon>Aurantimonadaceae</taxon>
        <taxon>Fulvimarina</taxon>
    </lineage>
</organism>
<evidence type="ECO:0000313" key="3">
    <source>
        <dbReference type="EMBL" id="MDY8110791.1"/>
    </source>
</evidence>
<keyword evidence="4" id="KW-1185">Reference proteome</keyword>
<evidence type="ECO:0000313" key="4">
    <source>
        <dbReference type="Proteomes" id="UP001294412"/>
    </source>
</evidence>
<dbReference type="RefSeq" id="WP_322188681.1">
    <property type="nucleotide sequence ID" value="NZ_JAXLPB010000006.1"/>
</dbReference>
<gene>
    <name evidence="3" type="ORF">U0C82_16745</name>
</gene>
<feature type="domain" description="SH3b" evidence="2">
    <location>
        <begin position="45"/>
        <end position="115"/>
    </location>
</feature>
<feature type="signal peptide" evidence="1">
    <location>
        <begin position="1"/>
        <end position="26"/>
    </location>
</feature>
<evidence type="ECO:0000259" key="2">
    <source>
        <dbReference type="PROSITE" id="PS51781"/>
    </source>
</evidence>
<protein>
    <submittedName>
        <fullName evidence="3">SH3 domain-containing protein</fullName>
    </submittedName>
</protein>
<dbReference type="Gene3D" id="2.30.30.40">
    <property type="entry name" value="SH3 Domains"/>
    <property type="match status" value="1"/>
</dbReference>
<feature type="chain" id="PRO_5045608307" evidence="1">
    <location>
        <begin position="27"/>
        <end position="116"/>
    </location>
</feature>
<comment type="caution">
    <text evidence="3">The sequence shown here is derived from an EMBL/GenBank/DDBJ whole genome shotgun (WGS) entry which is preliminary data.</text>
</comment>
<sequence length="116" mass="12098">MRSVNGFLSLAFIVAVGLLTPSHPSAAQSLDVPFVVLPDREIAGCASSVVAGLDPNGDGFLAVRTGPGTQYRKIGEVYNGEIVGTCDARGAWVAIIHGPSKKRGWVHGGWLRDLAG</sequence>
<dbReference type="PROSITE" id="PS51781">
    <property type="entry name" value="SH3B"/>
    <property type="match status" value="1"/>
</dbReference>
<name>A0ABU5I5X0_9HYPH</name>
<accession>A0ABU5I5X0</accession>
<proteinExistence type="predicted"/>
<dbReference type="EMBL" id="JAXLPB010000006">
    <property type="protein sequence ID" value="MDY8110791.1"/>
    <property type="molecule type" value="Genomic_DNA"/>
</dbReference>
<dbReference type="Pfam" id="PF08239">
    <property type="entry name" value="SH3_3"/>
    <property type="match status" value="1"/>
</dbReference>
<dbReference type="Proteomes" id="UP001294412">
    <property type="component" value="Unassembled WGS sequence"/>
</dbReference>
<dbReference type="InterPro" id="IPR003646">
    <property type="entry name" value="SH3-like_bac-type"/>
</dbReference>
<evidence type="ECO:0000256" key="1">
    <source>
        <dbReference type="SAM" id="SignalP"/>
    </source>
</evidence>
<keyword evidence="1" id="KW-0732">Signal</keyword>